<reference evidence="4" key="1">
    <citation type="submission" date="2023-07" db="EMBL/GenBank/DDBJ databases">
        <title>30 novel species of actinomycetes from the DSMZ collection.</title>
        <authorList>
            <person name="Nouioui I."/>
        </authorList>
    </citation>
    <scope>NUCLEOTIDE SEQUENCE [LARGE SCALE GENOMIC DNA]</scope>
    <source>
        <strain evidence="4">DSM 44743</strain>
    </source>
</reference>
<feature type="compositionally biased region" description="Low complexity" evidence="1">
    <location>
        <begin position="125"/>
        <end position="136"/>
    </location>
</feature>
<organism evidence="3 4">
    <name type="scientific">Nocardiopsis lambiniae</name>
    <dbReference type="NCBI Taxonomy" id="3075539"/>
    <lineage>
        <taxon>Bacteria</taxon>
        <taxon>Bacillati</taxon>
        <taxon>Actinomycetota</taxon>
        <taxon>Actinomycetes</taxon>
        <taxon>Streptosporangiales</taxon>
        <taxon>Nocardiopsidaceae</taxon>
        <taxon>Nocardiopsis</taxon>
    </lineage>
</organism>
<evidence type="ECO:0000256" key="2">
    <source>
        <dbReference type="SAM" id="Phobius"/>
    </source>
</evidence>
<protein>
    <submittedName>
        <fullName evidence="3">Cellulose synthase</fullName>
    </submittedName>
</protein>
<feature type="transmembrane region" description="Helical" evidence="2">
    <location>
        <begin position="69"/>
        <end position="95"/>
    </location>
</feature>
<feature type="compositionally biased region" description="Low complexity" evidence="1">
    <location>
        <begin position="107"/>
        <end position="117"/>
    </location>
</feature>
<feature type="transmembrane region" description="Helical" evidence="2">
    <location>
        <begin position="6"/>
        <end position="29"/>
    </location>
</feature>
<evidence type="ECO:0000313" key="4">
    <source>
        <dbReference type="Proteomes" id="UP001183390"/>
    </source>
</evidence>
<accession>A0ABU2MEM3</accession>
<dbReference type="EMBL" id="JAVREP010000019">
    <property type="protein sequence ID" value="MDT0331143.1"/>
    <property type="molecule type" value="Genomic_DNA"/>
</dbReference>
<comment type="caution">
    <text evidence="3">The sequence shown here is derived from an EMBL/GenBank/DDBJ whole genome shotgun (WGS) entry which is preliminary data.</text>
</comment>
<keyword evidence="2" id="KW-0472">Membrane</keyword>
<dbReference type="Proteomes" id="UP001183390">
    <property type="component" value="Unassembled WGS sequence"/>
</dbReference>
<keyword evidence="2" id="KW-0812">Transmembrane</keyword>
<keyword evidence="4" id="KW-1185">Reference proteome</keyword>
<feature type="transmembrane region" description="Helical" evidence="2">
    <location>
        <begin position="41"/>
        <end position="63"/>
    </location>
</feature>
<keyword evidence="2" id="KW-1133">Transmembrane helix</keyword>
<proteinExistence type="predicted"/>
<name>A0ABU2MEM3_9ACTN</name>
<dbReference type="RefSeq" id="WP_311513704.1">
    <property type="nucleotide sequence ID" value="NZ_JAVREP010000019.1"/>
</dbReference>
<sequence>MPDTLTTMTGVILGGGLTLVGLVISLLVWRAKGAASGLRGVAWSLVPLAAGLLGLMAAVWQFALSILGILLGLIFNPIVWAGVALTGLAVVLYVVSGVMKARGVGTRGRATTPEGGTPAAGGAGTAPAAGAAASQGQVGGAPKGRAKQGDPSDFGDIEDLLRKHGIE</sequence>
<evidence type="ECO:0000256" key="1">
    <source>
        <dbReference type="SAM" id="MobiDB-lite"/>
    </source>
</evidence>
<feature type="region of interest" description="Disordered" evidence="1">
    <location>
        <begin position="106"/>
        <end position="157"/>
    </location>
</feature>
<evidence type="ECO:0000313" key="3">
    <source>
        <dbReference type="EMBL" id="MDT0331143.1"/>
    </source>
</evidence>
<gene>
    <name evidence="3" type="ORF">RM479_22245</name>
</gene>